<proteinExistence type="inferred from homology"/>
<dbReference type="GO" id="GO:0004729">
    <property type="term" value="F:oxygen-dependent protoporphyrinogen oxidase activity"/>
    <property type="evidence" value="ECO:0007669"/>
    <property type="project" value="UniProtKB-EC"/>
</dbReference>
<evidence type="ECO:0000256" key="10">
    <source>
        <dbReference type="ARBA" id="ARBA00023002"/>
    </source>
</evidence>
<dbReference type="Gene3D" id="3.90.660.20">
    <property type="entry name" value="Protoporphyrinogen oxidase, mitochondrial, domain 2"/>
    <property type="match status" value="1"/>
</dbReference>
<dbReference type="InterPro" id="IPR050464">
    <property type="entry name" value="Zeta_carotene_desat/Oxidored"/>
</dbReference>
<keyword evidence="10 12" id="KW-0560">Oxidoreductase</keyword>
<protein>
    <recommendedName>
        <fullName evidence="7 12">Coproporphyrinogen III oxidase</fullName>
        <ecNumber evidence="6 12">1.3.3.15</ecNumber>
    </recommendedName>
</protein>
<reference evidence="14 15" key="1">
    <citation type="submission" date="2024-10" db="EMBL/GenBank/DDBJ databases">
        <title>The Natural Products Discovery Center: Release of the First 8490 Sequenced Strains for Exploring Actinobacteria Biosynthetic Diversity.</title>
        <authorList>
            <person name="Kalkreuter E."/>
            <person name="Kautsar S.A."/>
            <person name="Yang D."/>
            <person name="Bader C.D."/>
            <person name="Teijaro C.N."/>
            <person name="Fluegel L."/>
            <person name="Davis C.M."/>
            <person name="Simpson J.R."/>
            <person name="Lauterbach L."/>
            <person name="Steele A.D."/>
            <person name="Gui C."/>
            <person name="Meng S."/>
            <person name="Li G."/>
            <person name="Viehrig K."/>
            <person name="Ye F."/>
            <person name="Su P."/>
            <person name="Kiefer A.F."/>
            <person name="Nichols A."/>
            <person name="Cepeda A.J."/>
            <person name="Yan W."/>
            <person name="Fan B."/>
            <person name="Jiang Y."/>
            <person name="Adhikari A."/>
            <person name="Zheng C.-J."/>
            <person name="Schuster L."/>
            <person name="Cowan T.M."/>
            <person name="Smanski M.J."/>
            <person name="Chevrette M.G."/>
            <person name="De Carvalho L.P.S."/>
            <person name="Shen B."/>
        </authorList>
    </citation>
    <scope>NUCLEOTIDE SEQUENCE [LARGE SCALE GENOMIC DNA]</scope>
    <source>
        <strain evidence="14 15">NPDC000087</strain>
    </source>
</reference>
<dbReference type="NCBIfam" id="TIGR00562">
    <property type="entry name" value="proto_IX_ox"/>
    <property type="match status" value="1"/>
</dbReference>
<evidence type="ECO:0000313" key="14">
    <source>
        <dbReference type="EMBL" id="MFF5293193.1"/>
    </source>
</evidence>
<evidence type="ECO:0000256" key="3">
    <source>
        <dbReference type="ARBA" id="ARBA00002185"/>
    </source>
</evidence>
<organism evidence="14 15">
    <name type="scientific">Paractinoplanes globisporus</name>
    <dbReference type="NCBI Taxonomy" id="113565"/>
    <lineage>
        <taxon>Bacteria</taxon>
        <taxon>Bacillati</taxon>
        <taxon>Actinomycetota</taxon>
        <taxon>Actinomycetes</taxon>
        <taxon>Micromonosporales</taxon>
        <taxon>Micromonosporaceae</taxon>
        <taxon>Paractinoplanes</taxon>
    </lineage>
</organism>
<dbReference type="RefSeq" id="WP_020512546.1">
    <property type="nucleotide sequence ID" value="NZ_JBIAZU010000005.1"/>
</dbReference>
<keyword evidence="8 12" id="KW-0285">Flavoprotein</keyword>
<comment type="cofactor">
    <cofactor evidence="2 12">
        <name>FAD</name>
        <dbReference type="ChEBI" id="CHEBI:57692"/>
    </cofactor>
</comment>
<evidence type="ECO:0000256" key="2">
    <source>
        <dbReference type="ARBA" id="ARBA00001974"/>
    </source>
</evidence>
<comment type="caution">
    <text evidence="14">The sequence shown here is derived from an EMBL/GenBank/DDBJ whole genome shotgun (WGS) entry which is preliminary data.</text>
</comment>
<dbReference type="Gene3D" id="1.10.3110.10">
    <property type="entry name" value="protoporphyrinogen ix oxidase, domain 3"/>
    <property type="match status" value="1"/>
</dbReference>
<keyword evidence="12" id="KW-0963">Cytoplasm</keyword>
<dbReference type="Pfam" id="PF01593">
    <property type="entry name" value="Amino_oxidase"/>
    <property type="match status" value="1"/>
</dbReference>
<evidence type="ECO:0000256" key="8">
    <source>
        <dbReference type="ARBA" id="ARBA00022630"/>
    </source>
</evidence>
<evidence type="ECO:0000256" key="5">
    <source>
        <dbReference type="ARBA" id="ARBA00008310"/>
    </source>
</evidence>
<evidence type="ECO:0000256" key="1">
    <source>
        <dbReference type="ARBA" id="ARBA00001755"/>
    </source>
</evidence>
<evidence type="ECO:0000256" key="6">
    <source>
        <dbReference type="ARBA" id="ARBA00012402"/>
    </source>
</evidence>
<evidence type="ECO:0000256" key="7">
    <source>
        <dbReference type="ARBA" id="ARBA00019046"/>
    </source>
</evidence>
<evidence type="ECO:0000256" key="4">
    <source>
        <dbReference type="ARBA" id="ARBA00004744"/>
    </source>
</evidence>
<evidence type="ECO:0000256" key="11">
    <source>
        <dbReference type="ARBA" id="ARBA00023133"/>
    </source>
</evidence>
<gene>
    <name evidence="14" type="primary">hemG</name>
    <name evidence="14" type="ORF">ACFY35_27490</name>
</gene>
<dbReference type="EMBL" id="JBIAZU010000005">
    <property type="protein sequence ID" value="MFF5293193.1"/>
    <property type="molecule type" value="Genomic_DNA"/>
</dbReference>
<dbReference type="Gene3D" id="3.50.50.60">
    <property type="entry name" value="FAD/NAD(P)-binding domain"/>
    <property type="match status" value="1"/>
</dbReference>
<sequence>MVDDVRKRVAVIGGGIAGLAAALRLRDLLPAGADLIVYEQSGVLGGKLRTGELGGLRVERGAESFLTSGPEGGESAAVALAKRLDLGPSLVHPATVPAALSIGGHLTPIPGGTLVGVPADVSNLGGVAHPDAGRDHDEGRPLLAAGEDVAVGALVRERYGDQVVDRLVDPLLGGVYAGRADRLSLEVTIPQLAETARVEHTLRAAVRAAQAKRNRAPGPVFTAVDGGMTRLVAAAAAASGARISLGLPVRDISRTAHGWRLLLGPAPFPQTDDVDAVVLAVPARPASRLLAGLSAEAAEAVGVLDYASVALVGMALPPGTPLPELSGFLVPPSEGTLVKAATFFTRKWPHLADSAGPVIVRASLGRAGEQERLQFDDEVLLERALRELGELIGDELPPPAASWIQRWGGGLPQYAPGHRERVAFARAALPPGLALAGAAFDGVGIPACIASGERAAEDVSKAMEG</sequence>
<dbReference type="InterPro" id="IPR004572">
    <property type="entry name" value="Protoporphyrinogen_oxidase"/>
</dbReference>
<evidence type="ECO:0000256" key="9">
    <source>
        <dbReference type="ARBA" id="ARBA00022827"/>
    </source>
</evidence>
<dbReference type="InterPro" id="IPR002937">
    <property type="entry name" value="Amino_oxidase"/>
</dbReference>
<dbReference type="SUPFAM" id="SSF51905">
    <property type="entry name" value="FAD/NAD(P)-binding domain"/>
    <property type="match status" value="1"/>
</dbReference>
<dbReference type="Proteomes" id="UP001602245">
    <property type="component" value="Unassembled WGS sequence"/>
</dbReference>
<keyword evidence="15" id="KW-1185">Reference proteome</keyword>
<evidence type="ECO:0000259" key="13">
    <source>
        <dbReference type="Pfam" id="PF01593"/>
    </source>
</evidence>
<keyword evidence="11 12" id="KW-0350">Heme biosynthesis</keyword>
<keyword evidence="9 12" id="KW-0274">FAD</keyword>
<dbReference type="SUPFAM" id="SSF54373">
    <property type="entry name" value="FAD-linked reductases, C-terminal domain"/>
    <property type="match status" value="1"/>
</dbReference>
<accession>A0ABW6WJI9</accession>
<dbReference type="EC" id="1.3.3.15" evidence="6 12"/>
<comment type="function">
    <text evidence="3 12">Involved in coproporphyrin-dependent heme b biosynthesis. Catalyzes the oxidation of coproporphyrinogen III to coproporphyrin III.</text>
</comment>
<dbReference type="PANTHER" id="PTHR42923:SF3">
    <property type="entry name" value="PROTOPORPHYRINOGEN OXIDASE"/>
    <property type="match status" value="1"/>
</dbReference>
<comment type="pathway">
    <text evidence="4 12">Porphyrin-containing compound metabolism; protoheme biosynthesis.</text>
</comment>
<dbReference type="InterPro" id="IPR036188">
    <property type="entry name" value="FAD/NAD-bd_sf"/>
</dbReference>
<feature type="domain" description="Amine oxidase" evidence="13">
    <location>
        <begin position="16"/>
        <end position="459"/>
    </location>
</feature>
<comment type="catalytic activity">
    <reaction evidence="1">
        <text>coproporphyrinogen III + 3 O2 = coproporphyrin III + 3 H2O2</text>
        <dbReference type="Rhea" id="RHEA:43436"/>
        <dbReference type="ChEBI" id="CHEBI:15379"/>
        <dbReference type="ChEBI" id="CHEBI:16240"/>
        <dbReference type="ChEBI" id="CHEBI:57309"/>
        <dbReference type="ChEBI" id="CHEBI:131725"/>
        <dbReference type="EC" id="1.3.3.15"/>
    </reaction>
    <physiologicalReaction direction="left-to-right" evidence="1">
        <dbReference type="Rhea" id="RHEA:43437"/>
    </physiologicalReaction>
</comment>
<comment type="subcellular location">
    <subcellularLocation>
        <location evidence="12">Cytoplasm</location>
    </subcellularLocation>
</comment>
<dbReference type="PANTHER" id="PTHR42923">
    <property type="entry name" value="PROTOPORPHYRINOGEN OXIDASE"/>
    <property type="match status" value="1"/>
</dbReference>
<evidence type="ECO:0000256" key="12">
    <source>
        <dbReference type="RuleBase" id="RU364052"/>
    </source>
</evidence>
<evidence type="ECO:0000313" key="15">
    <source>
        <dbReference type="Proteomes" id="UP001602245"/>
    </source>
</evidence>
<name>A0ABW6WJI9_9ACTN</name>
<comment type="similarity">
    <text evidence="5 12">Belongs to the protoporphyrinogen/coproporphyrinogen oxidase family. Coproporphyrinogen III oxidase subfamily.</text>
</comment>